<accession>A0A7S3GTP6</accession>
<evidence type="ECO:0000256" key="1">
    <source>
        <dbReference type="SAM" id="MobiDB-lite"/>
    </source>
</evidence>
<gene>
    <name evidence="2" type="ORF">SELO1098_LOCUS5055</name>
</gene>
<feature type="compositionally biased region" description="Low complexity" evidence="1">
    <location>
        <begin position="87"/>
        <end position="98"/>
    </location>
</feature>
<feature type="compositionally biased region" description="Polar residues" evidence="1">
    <location>
        <begin position="18"/>
        <end position="27"/>
    </location>
</feature>
<reference evidence="2" key="1">
    <citation type="submission" date="2021-01" db="EMBL/GenBank/DDBJ databases">
        <authorList>
            <person name="Corre E."/>
            <person name="Pelletier E."/>
            <person name="Niang G."/>
            <person name="Scheremetjew M."/>
            <person name="Finn R."/>
            <person name="Kale V."/>
            <person name="Holt S."/>
            <person name="Cochrane G."/>
            <person name="Meng A."/>
            <person name="Brown T."/>
            <person name="Cohen L."/>
        </authorList>
    </citation>
    <scope>NUCLEOTIDE SEQUENCE</scope>
    <source>
        <strain evidence="2">CCAP 955/1</strain>
    </source>
</reference>
<organism evidence="2">
    <name type="scientific">Spumella elongata</name>
    <dbReference type="NCBI Taxonomy" id="89044"/>
    <lineage>
        <taxon>Eukaryota</taxon>
        <taxon>Sar</taxon>
        <taxon>Stramenopiles</taxon>
        <taxon>Ochrophyta</taxon>
        <taxon>Chrysophyceae</taxon>
        <taxon>Chromulinales</taxon>
        <taxon>Chromulinaceae</taxon>
        <taxon>Spumella</taxon>
    </lineage>
</organism>
<feature type="region of interest" description="Disordered" evidence="1">
    <location>
        <begin position="1"/>
        <end position="135"/>
    </location>
</feature>
<sequence length="135" mass="14135">MGAMGKFKPQKANPLDEFTSSALSKSPTVLDLPENEGGSLSDIWNPHNRPSTSPFKVHRQDARPSTTPNATSSSLEGFNVRGGNQHGEAGSADGARAGAGERRANTGNGWLTEFSQGSTVGPDDVIEMPGAEQNV</sequence>
<evidence type="ECO:0000313" key="2">
    <source>
        <dbReference type="EMBL" id="CAE0276226.1"/>
    </source>
</evidence>
<protein>
    <submittedName>
        <fullName evidence="2">Uncharacterized protein</fullName>
    </submittedName>
</protein>
<proteinExistence type="predicted"/>
<feature type="compositionally biased region" description="Polar residues" evidence="1">
    <location>
        <begin position="63"/>
        <end position="76"/>
    </location>
</feature>
<dbReference type="AlphaFoldDB" id="A0A7S3GTP6"/>
<dbReference type="EMBL" id="HBIC01010285">
    <property type="protein sequence ID" value="CAE0276226.1"/>
    <property type="molecule type" value="Transcribed_RNA"/>
</dbReference>
<name>A0A7S3GTP6_9STRA</name>